<feature type="domain" description="MYND-type" evidence="6">
    <location>
        <begin position="1085"/>
        <end position="1128"/>
    </location>
</feature>
<sequence>MAAAAGSPLLDECARCLRLAIHAATHEALADPATPRTAGATDTVPPVTQLANDLARVQAQHPPSAAWVLPLVRHGIVPAAVALLQHLLLAHRQAPGSLQAAAAPSVAAGGGSVEPLGGAERGATCAALAAVRTATAVLGDAAEAFISAVHDSSLPGSDSAAAAVILTAAGKLLQQLSARATLEALADAVRWVEAEVWPAERVGEVAVAAMPGDGTAQSPAEGAEPGIPAAGPHGLTRHACEVLSAAAATVRFVIGGSDYQLPPEARAGAPIKPAAPATAATAALQMALLAALRDSGVLSALSAAVLAAPPFPEVSSDAGDLDGTTYAMTLAQSHLLNAIRGLTAIIRPWQGHGAVTALLAAPDVQRLRWAALEQLAAAAPAATTTATTVGGAAAGAAAGVGGNNRSGASGSGGGGSGASDGGGGRWLLLQPRVIRLHRKLRGWGDGGMASAHACMLGAALQAPSLLLSEIDKESNLPYAKALLPPPQKLAALAAGCSHTLCAEVEAQLRGLPAPGATAAGAGGGGSGSGGSGGGGCGGGSGGGGSGGGSSGGRGSGGVAGGGGVLARRECMATASLLRDLAVLTDSYSEGEAAACLPDALETLSWALRAQTAAMAVEGGVAGREGWKSLNAATRAACVQRLLPTGLMQSLDRLLRHLSATGLRTEGDRDAAYSCSFPLATVLPALLRARVTQLDGGSGGGGGGGGGGGSGGGGGGGGDGGGGGGDGGWRPQDDLGVLVTAAKLARRQAELPDGLSLTSCAGSASWGPPLAQGLATRLALASVDLTAVLIDLTMLPPAPRDPGHSGGDGAPAEAPVASLAAAVAEAAALASVAALPILERVVHRDFGGGARGGSDNELSVTANESLCCSFARMITQGLAAAGELLPPADLLALQPQRTLALLGRLLQRGGELQGPGAAAEGRAGGGRGGEGSGKREGVRILPFVAGELVSVLVRMAADEQLVGTVAGWLRGAALEGGAAQASCAGLGAGALAAALRPWNAAAAEAVECLQAAAGGTGVGAGRAGTAAAGGASGDTGAAVLLAAAQAHADAIELLPPLHEGVTRLAAAPNAPLWPPRVLRLCVNPGCRTFAGAAEADLPLLKCSGCKAVRYCGASCQRQHWRDGGHKLACAQLRVGTEGPGAV</sequence>
<dbReference type="PROSITE" id="PS50865">
    <property type="entry name" value="ZF_MYND_2"/>
    <property type="match status" value="1"/>
</dbReference>
<feature type="region of interest" description="Disordered" evidence="5">
    <location>
        <begin position="696"/>
        <end position="731"/>
    </location>
</feature>
<organism evidence="7 8">
    <name type="scientific">Tetrabaena socialis</name>
    <dbReference type="NCBI Taxonomy" id="47790"/>
    <lineage>
        <taxon>Eukaryota</taxon>
        <taxon>Viridiplantae</taxon>
        <taxon>Chlorophyta</taxon>
        <taxon>core chlorophytes</taxon>
        <taxon>Chlorophyceae</taxon>
        <taxon>CS clade</taxon>
        <taxon>Chlamydomonadales</taxon>
        <taxon>Tetrabaenaceae</taxon>
        <taxon>Tetrabaena</taxon>
    </lineage>
</organism>
<accession>A0A2J7ZWN8</accession>
<dbReference type="SUPFAM" id="SSF144232">
    <property type="entry name" value="HIT/MYND zinc finger-like"/>
    <property type="match status" value="1"/>
</dbReference>
<keyword evidence="1" id="KW-0479">Metal-binding</keyword>
<keyword evidence="3" id="KW-0862">Zinc</keyword>
<protein>
    <recommendedName>
        <fullName evidence="6">MYND-type domain-containing protein</fullName>
    </recommendedName>
</protein>
<gene>
    <name evidence="7" type="ORF">TSOC_009144</name>
</gene>
<keyword evidence="2 4" id="KW-0863">Zinc-finger</keyword>
<dbReference type="AlphaFoldDB" id="A0A2J7ZWN8"/>
<name>A0A2J7ZWN8_9CHLO</name>
<comment type="caution">
    <text evidence="7">The sequence shown here is derived from an EMBL/GenBank/DDBJ whole genome shotgun (WGS) entry which is preliminary data.</text>
</comment>
<dbReference type="Proteomes" id="UP000236333">
    <property type="component" value="Unassembled WGS sequence"/>
</dbReference>
<dbReference type="OrthoDB" id="550206at2759"/>
<dbReference type="Pfam" id="PF01753">
    <property type="entry name" value="zf-MYND"/>
    <property type="match status" value="1"/>
</dbReference>
<evidence type="ECO:0000313" key="7">
    <source>
        <dbReference type="EMBL" id="PNH04679.1"/>
    </source>
</evidence>
<feature type="compositionally biased region" description="Gly residues" evidence="5">
    <location>
        <begin position="696"/>
        <end position="727"/>
    </location>
</feature>
<keyword evidence="8" id="KW-1185">Reference proteome</keyword>
<evidence type="ECO:0000313" key="8">
    <source>
        <dbReference type="Proteomes" id="UP000236333"/>
    </source>
</evidence>
<feature type="region of interest" description="Disordered" evidence="5">
    <location>
        <begin position="912"/>
        <end position="932"/>
    </location>
</feature>
<dbReference type="GO" id="GO:0008270">
    <property type="term" value="F:zinc ion binding"/>
    <property type="evidence" value="ECO:0007669"/>
    <property type="project" value="UniProtKB-KW"/>
</dbReference>
<evidence type="ECO:0000259" key="6">
    <source>
        <dbReference type="PROSITE" id="PS50865"/>
    </source>
</evidence>
<proteinExistence type="predicted"/>
<evidence type="ECO:0000256" key="5">
    <source>
        <dbReference type="SAM" id="MobiDB-lite"/>
    </source>
</evidence>
<feature type="region of interest" description="Disordered" evidence="5">
    <location>
        <begin position="400"/>
        <end position="423"/>
    </location>
</feature>
<evidence type="ECO:0000256" key="1">
    <source>
        <dbReference type="ARBA" id="ARBA00022723"/>
    </source>
</evidence>
<dbReference type="EMBL" id="PGGS01000368">
    <property type="protein sequence ID" value="PNH04679.1"/>
    <property type="molecule type" value="Genomic_DNA"/>
</dbReference>
<dbReference type="Gene3D" id="6.10.140.2220">
    <property type="match status" value="1"/>
</dbReference>
<evidence type="ECO:0000256" key="4">
    <source>
        <dbReference type="PROSITE-ProRule" id="PRU00134"/>
    </source>
</evidence>
<evidence type="ECO:0000256" key="2">
    <source>
        <dbReference type="ARBA" id="ARBA00022771"/>
    </source>
</evidence>
<reference evidence="7 8" key="1">
    <citation type="journal article" date="2017" name="Mol. Biol. Evol.">
        <title>The 4-celled Tetrabaena socialis nuclear genome reveals the essential components for genetic control of cell number at the origin of multicellularity in the volvocine lineage.</title>
        <authorList>
            <person name="Featherston J."/>
            <person name="Arakaki Y."/>
            <person name="Hanschen E.R."/>
            <person name="Ferris P.J."/>
            <person name="Michod R.E."/>
            <person name="Olson B.J.S.C."/>
            <person name="Nozaki H."/>
            <person name="Durand P.M."/>
        </authorList>
    </citation>
    <scope>NUCLEOTIDE SEQUENCE [LARGE SCALE GENOMIC DNA]</scope>
    <source>
        <strain evidence="7 8">NIES-571</strain>
    </source>
</reference>
<dbReference type="InterPro" id="IPR002893">
    <property type="entry name" value="Znf_MYND"/>
</dbReference>
<feature type="compositionally biased region" description="Gly residues" evidence="5">
    <location>
        <begin position="921"/>
        <end position="930"/>
    </location>
</feature>
<evidence type="ECO:0000256" key="3">
    <source>
        <dbReference type="ARBA" id="ARBA00022833"/>
    </source>
</evidence>